<dbReference type="AlphaFoldDB" id="A0A0H5QGQ5"/>
<dbReference type="Gene3D" id="3.40.50.300">
    <property type="entry name" value="P-loop containing nucleotide triphosphate hydrolases"/>
    <property type="match status" value="1"/>
</dbReference>
<dbReference type="InterPro" id="IPR003439">
    <property type="entry name" value="ABC_transporter-like_ATP-bd"/>
</dbReference>
<dbReference type="GO" id="GO:0005886">
    <property type="term" value="C:plasma membrane"/>
    <property type="evidence" value="ECO:0007669"/>
    <property type="project" value="TreeGrafter"/>
</dbReference>
<proteinExistence type="predicted"/>
<dbReference type="GO" id="GO:0016887">
    <property type="term" value="F:ATP hydrolysis activity"/>
    <property type="evidence" value="ECO:0007669"/>
    <property type="project" value="InterPro"/>
</dbReference>
<dbReference type="InterPro" id="IPR039421">
    <property type="entry name" value="Type_1_exporter"/>
</dbReference>
<dbReference type="EMBL" id="HACM01000049">
    <property type="protein sequence ID" value="CRZ00491.1"/>
    <property type="molecule type" value="Transcribed_RNA"/>
</dbReference>
<dbReference type="InterPro" id="IPR027417">
    <property type="entry name" value="P-loop_NTPase"/>
</dbReference>
<dbReference type="Pfam" id="PF00005">
    <property type="entry name" value="ABC_tran"/>
    <property type="match status" value="1"/>
</dbReference>
<reference evidence="2" key="1">
    <citation type="submission" date="2015-04" db="EMBL/GenBank/DDBJ databases">
        <title>The genome sequence of the plant pathogenic Rhizarian Plasmodiophora brassicae reveals insights in its biotrophic life cycle and the origin of chitin synthesis.</title>
        <authorList>
            <person name="Schwelm A."/>
            <person name="Fogelqvist J."/>
            <person name="Knaust A."/>
            <person name="Julke S."/>
            <person name="Lilja T."/>
            <person name="Dhandapani V."/>
            <person name="Bonilla-Rosso G."/>
            <person name="Karlsson M."/>
            <person name="Shevchenko A."/>
            <person name="Choi S.R."/>
            <person name="Kim H.G."/>
            <person name="Park J.Y."/>
            <person name="Lim Y.P."/>
            <person name="Ludwig-Muller J."/>
            <person name="Dixelius C."/>
        </authorList>
    </citation>
    <scope>NUCLEOTIDE SEQUENCE</scope>
    <source>
        <tissue evidence="2">Potato root galls</tissue>
    </source>
</reference>
<protein>
    <recommendedName>
        <fullName evidence="1">ABC transporter domain-containing protein</fullName>
    </recommendedName>
</protein>
<dbReference type="PANTHER" id="PTHR24222:SF76">
    <property type="entry name" value="MYCOBACTIN IMPORT ATP-BINDING_PERMEASE PROTEIN IRTB"/>
    <property type="match status" value="1"/>
</dbReference>
<evidence type="ECO:0000259" key="1">
    <source>
        <dbReference type="Pfam" id="PF00005"/>
    </source>
</evidence>
<name>A0A0H5QGQ5_9EUKA</name>
<dbReference type="GO" id="GO:0042626">
    <property type="term" value="F:ATPase-coupled transmembrane transporter activity"/>
    <property type="evidence" value="ECO:0007669"/>
    <property type="project" value="TreeGrafter"/>
</dbReference>
<accession>A0A0H5QGQ5</accession>
<sequence length="99" mass="11100">MEACKQANAHDFITKLPQKYDTQVNGFMVISFTVKMYRFQVGARGLLLSGGQKQRIAIARAIINNPHILLLDEATAALDSKSEAIVQKTLVIFRLFFQS</sequence>
<organism evidence="2">
    <name type="scientific">Spongospora subterranea</name>
    <dbReference type="NCBI Taxonomy" id="70186"/>
    <lineage>
        <taxon>Eukaryota</taxon>
        <taxon>Sar</taxon>
        <taxon>Rhizaria</taxon>
        <taxon>Endomyxa</taxon>
        <taxon>Phytomyxea</taxon>
        <taxon>Plasmodiophorida</taxon>
        <taxon>Plasmodiophoridae</taxon>
        <taxon>Spongospora</taxon>
    </lineage>
</organism>
<dbReference type="SUPFAM" id="SSF52540">
    <property type="entry name" value="P-loop containing nucleoside triphosphate hydrolases"/>
    <property type="match status" value="1"/>
</dbReference>
<evidence type="ECO:0000313" key="2">
    <source>
        <dbReference type="EMBL" id="CRZ00491.1"/>
    </source>
</evidence>
<feature type="domain" description="ABC transporter" evidence="1">
    <location>
        <begin position="41"/>
        <end position="76"/>
    </location>
</feature>
<dbReference type="GO" id="GO:0005524">
    <property type="term" value="F:ATP binding"/>
    <property type="evidence" value="ECO:0007669"/>
    <property type="project" value="InterPro"/>
</dbReference>
<dbReference type="PANTHER" id="PTHR24222">
    <property type="entry name" value="ABC TRANSPORTER B FAMILY"/>
    <property type="match status" value="1"/>
</dbReference>